<gene>
    <name evidence="3" type="ORF">HIM_04541</name>
</gene>
<organism evidence="3 4">
    <name type="scientific">Hirsutella minnesotensis 3608</name>
    <dbReference type="NCBI Taxonomy" id="1043627"/>
    <lineage>
        <taxon>Eukaryota</taxon>
        <taxon>Fungi</taxon>
        <taxon>Dikarya</taxon>
        <taxon>Ascomycota</taxon>
        <taxon>Pezizomycotina</taxon>
        <taxon>Sordariomycetes</taxon>
        <taxon>Hypocreomycetidae</taxon>
        <taxon>Hypocreales</taxon>
        <taxon>Ophiocordycipitaceae</taxon>
        <taxon>Hirsutella</taxon>
    </lineage>
</organism>
<dbReference type="EMBL" id="KQ030513">
    <property type="protein sequence ID" value="KJZ76085.1"/>
    <property type="molecule type" value="Genomic_DNA"/>
</dbReference>
<reference evidence="3 4" key="1">
    <citation type="journal article" date="2014" name="Genome Biol. Evol.">
        <title>Comparative genomics and transcriptomics analyses reveal divergent lifestyle features of nematode endoparasitic fungus Hirsutella minnesotensis.</title>
        <authorList>
            <person name="Lai Y."/>
            <person name="Liu K."/>
            <person name="Zhang X."/>
            <person name="Zhang X."/>
            <person name="Li K."/>
            <person name="Wang N."/>
            <person name="Shu C."/>
            <person name="Wu Y."/>
            <person name="Wang C."/>
            <person name="Bushley K.E."/>
            <person name="Xiang M."/>
            <person name="Liu X."/>
        </authorList>
    </citation>
    <scope>NUCLEOTIDE SEQUENCE [LARGE SCALE GENOMIC DNA]</scope>
    <source>
        <strain evidence="3 4">3608</strain>
    </source>
</reference>
<dbReference type="AlphaFoldDB" id="A0A0F7ZPU0"/>
<dbReference type="Proteomes" id="UP000054481">
    <property type="component" value="Unassembled WGS sequence"/>
</dbReference>
<evidence type="ECO:0000259" key="2">
    <source>
        <dbReference type="Pfam" id="PF24483"/>
    </source>
</evidence>
<dbReference type="InterPro" id="IPR056004">
    <property type="entry name" value="DUF7582"/>
</dbReference>
<sequence length="493" mass="53279">MVVSKDLISPPLEAGPPILDAHQLPPQLHDALEFVSTRLAKKSVHVSLVLVRKDYQLPSVSPPLNPKTSRSGSLATLQTSPPESQLPSRFAGPSSSGPVGAIKQLVRTASRRCSLPIRRPSRGRQGSQGSQGSQASGISSLAAADFPSSPRLSTPALLSSVPSSTSYDSRRRDASALFGVGLVHAPGLSSRAYKALCAIMARADEKFAIGGSWFSQPLSPAACGLPGQLFYSSLVQREVLFVSEGLTLVSLDRFWSLKCALSNYSLTRKSLRLEDAVDDLHRLVLANDGVKASREDILGSYEWLHVSDEAIADLNRTYRQAYGGQEQVGAIAGMSDDVVDIDCMPWYDSSSDDESAMPHPEEIGVAVTTPTAEAHYPVPRSLRLETKIADKPPTIDIPLLWQYGVADECKGTSNDAVQTTYSFYNPWMDSPTKRDIDIEFLDPIANFPLPGRGPLTPNDYCDITPTTRNEWGFLIGHSALRSGNGRTVAVETC</sequence>
<evidence type="ECO:0000313" key="3">
    <source>
        <dbReference type="EMBL" id="KJZ76085.1"/>
    </source>
</evidence>
<evidence type="ECO:0000256" key="1">
    <source>
        <dbReference type="SAM" id="MobiDB-lite"/>
    </source>
</evidence>
<dbReference type="OrthoDB" id="5350192at2759"/>
<feature type="region of interest" description="Disordered" evidence="1">
    <location>
        <begin position="113"/>
        <end position="168"/>
    </location>
</feature>
<proteinExistence type="predicted"/>
<feature type="region of interest" description="Disordered" evidence="1">
    <location>
        <begin position="59"/>
        <end position="98"/>
    </location>
</feature>
<protein>
    <recommendedName>
        <fullName evidence="2">DUF7582 domain-containing protein</fullName>
    </recommendedName>
</protein>
<feature type="domain" description="DUF7582" evidence="2">
    <location>
        <begin position="187"/>
        <end position="324"/>
    </location>
</feature>
<feature type="compositionally biased region" description="Polar residues" evidence="1">
    <location>
        <begin position="66"/>
        <end position="97"/>
    </location>
</feature>
<name>A0A0F7ZPU0_9HYPO</name>
<evidence type="ECO:0000313" key="4">
    <source>
        <dbReference type="Proteomes" id="UP000054481"/>
    </source>
</evidence>
<keyword evidence="4" id="KW-1185">Reference proteome</keyword>
<feature type="compositionally biased region" description="Polar residues" evidence="1">
    <location>
        <begin position="150"/>
        <end position="167"/>
    </location>
</feature>
<feature type="compositionally biased region" description="Low complexity" evidence="1">
    <location>
        <begin position="123"/>
        <end position="144"/>
    </location>
</feature>
<accession>A0A0F7ZPU0</accession>
<dbReference type="Pfam" id="PF24483">
    <property type="entry name" value="DUF7582"/>
    <property type="match status" value="1"/>
</dbReference>